<dbReference type="Pfam" id="PF01863">
    <property type="entry name" value="YgjP-like"/>
    <property type="match status" value="1"/>
</dbReference>
<dbReference type="PANTHER" id="PTHR30399:SF1">
    <property type="entry name" value="UTP PYROPHOSPHATASE"/>
    <property type="match status" value="1"/>
</dbReference>
<reference evidence="2 3" key="1">
    <citation type="submission" date="2021-04" db="EMBL/GenBank/DDBJ databases">
        <title>Allobacillus sp. nov. SKP8-2 isolated from shrimp paste.</title>
        <authorList>
            <person name="Tanasupawat S."/>
            <person name="Yiamsombat S."/>
            <person name="Kanchanasin P."/>
            <person name="Kuncharoen N."/>
        </authorList>
    </citation>
    <scope>NUCLEOTIDE SEQUENCE [LARGE SCALE GENOMIC DNA]</scope>
    <source>
        <strain evidence="2 3">SKP8-2</strain>
    </source>
</reference>
<accession>A0A941CUT6</accession>
<dbReference type="RefSeq" id="WP_212367908.1">
    <property type="nucleotide sequence ID" value="NZ_JAGSIE010000007.1"/>
</dbReference>
<dbReference type="InterPro" id="IPR053136">
    <property type="entry name" value="UTP_pyrophosphatase-like"/>
</dbReference>
<dbReference type="InterPro" id="IPR002725">
    <property type="entry name" value="YgjP-like_metallopeptidase"/>
</dbReference>
<dbReference type="Gene3D" id="3.30.2010.10">
    <property type="entry name" value="Metalloproteases ('zincins'), catalytic domain"/>
    <property type="match status" value="1"/>
</dbReference>
<name>A0A941CUT6_9BACI</name>
<gene>
    <name evidence="2" type="ORF">KC820_02995</name>
</gene>
<sequence>MPSLKYGTTTIHYCHYKQNRKDIKVSVTLVNGVEVYTPKDISDDQLTEILYKKAPWITQKLEELNEVKTAVQPKEFVSGEKLPYLGRNYRLKVLKQPVQRADFQFKQGRFIARVPEQWNQDQIQHTLEQKLIQWYRLHGHRKILERADYYQNILGVEPNSLQLRTQHKRWGTCTPIGDIYINWRITMAPIWVIDYVVVHELVHLKIPEHNEKFWRLVKATLPHYEEAKEWLRVHGVELHCVGLKEGQNNRDMTYSV</sequence>
<dbReference type="Proteomes" id="UP000675431">
    <property type="component" value="Unassembled WGS sequence"/>
</dbReference>
<protein>
    <submittedName>
        <fullName evidence="2">M48 family metallopeptidase</fullName>
    </submittedName>
</protein>
<dbReference type="PANTHER" id="PTHR30399">
    <property type="entry name" value="UNCHARACTERIZED PROTEIN YGJP"/>
    <property type="match status" value="1"/>
</dbReference>
<dbReference type="AlphaFoldDB" id="A0A941CUT6"/>
<feature type="domain" description="YgjP-like metallopeptidase" evidence="1">
    <location>
        <begin position="22"/>
        <end position="233"/>
    </location>
</feature>
<evidence type="ECO:0000259" key="1">
    <source>
        <dbReference type="Pfam" id="PF01863"/>
    </source>
</evidence>
<dbReference type="EMBL" id="JAGSIE010000007">
    <property type="protein sequence ID" value="MBR7553115.1"/>
    <property type="molecule type" value="Genomic_DNA"/>
</dbReference>
<proteinExistence type="predicted"/>
<comment type="caution">
    <text evidence="2">The sequence shown here is derived from an EMBL/GenBank/DDBJ whole genome shotgun (WGS) entry which is preliminary data.</text>
</comment>
<dbReference type="CDD" id="cd07344">
    <property type="entry name" value="M48_yhfN_like"/>
    <property type="match status" value="1"/>
</dbReference>
<organism evidence="2 3">
    <name type="scientific">Allobacillus saliphilus</name>
    <dbReference type="NCBI Taxonomy" id="2912308"/>
    <lineage>
        <taxon>Bacteria</taxon>
        <taxon>Bacillati</taxon>
        <taxon>Bacillota</taxon>
        <taxon>Bacilli</taxon>
        <taxon>Bacillales</taxon>
        <taxon>Bacillaceae</taxon>
        <taxon>Allobacillus</taxon>
    </lineage>
</organism>
<keyword evidence="3" id="KW-1185">Reference proteome</keyword>
<evidence type="ECO:0000313" key="3">
    <source>
        <dbReference type="Proteomes" id="UP000675431"/>
    </source>
</evidence>
<evidence type="ECO:0000313" key="2">
    <source>
        <dbReference type="EMBL" id="MBR7553115.1"/>
    </source>
</evidence>